<dbReference type="Pfam" id="PF02936">
    <property type="entry name" value="COX4"/>
    <property type="match status" value="1"/>
</dbReference>
<keyword evidence="5" id="KW-0809">Transit peptide</keyword>
<feature type="transmembrane region" description="Helical" evidence="10">
    <location>
        <begin position="76"/>
        <end position="98"/>
    </location>
</feature>
<keyword evidence="9 10" id="KW-0472">Membrane</keyword>
<dbReference type="CDD" id="cd00922">
    <property type="entry name" value="Cyt_c_Oxidase_IV"/>
    <property type="match status" value="1"/>
</dbReference>
<keyword evidence="6 10" id="KW-1133">Transmembrane helix</keyword>
<evidence type="ECO:0000256" key="2">
    <source>
        <dbReference type="ARBA" id="ARBA00008135"/>
    </source>
</evidence>
<dbReference type="Gene3D" id="1.10.442.10">
    <property type="entry name" value="Cytochrome c oxidase subunit IV"/>
    <property type="match status" value="1"/>
</dbReference>
<evidence type="ECO:0000256" key="6">
    <source>
        <dbReference type="ARBA" id="ARBA00022989"/>
    </source>
</evidence>
<evidence type="ECO:0000256" key="7">
    <source>
        <dbReference type="ARBA" id="ARBA00023002"/>
    </source>
</evidence>
<keyword evidence="3 10" id="KW-0812">Transmembrane</keyword>
<keyword evidence="8 10" id="KW-0496">Mitochondrion</keyword>
<evidence type="ECO:0000256" key="9">
    <source>
        <dbReference type="ARBA" id="ARBA00023136"/>
    </source>
</evidence>
<comment type="subcellular location">
    <subcellularLocation>
        <location evidence="1 10">Mitochondrion inner membrane</location>
        <topology evidence="1 10">Single-pass membrane protein</topology>
    </subcellularLocation>
</comment>
<dbReference type="SUPFAM" id="SSF81406">
    <property type="entry name" value="Mitochondrial cytochrome c oxidase subunit IV"/>
    <property type="match status" value="1"/>
</dbReference>
<evidence type="ECO:0000256" key="1">
    <source>
        <dbReference type="ARBA" id="ARBA00004434"/>
    </source>
</evidence>
<gene>
    <name evidence="11" type="ORF">NQ318_000913</name>
</gene>
<evidence type="ECO:0000256" key="5">
    <source>
        <dbReference type="ARBA" id="ARBA00022946"/>
    </source>
</evidence>
<comment type="function">
    <text evidence="10">Component of the cytochrome c oxidase, the last enzyme in the mitochondrial electron transport chain which drives oxidative phosphorylation.</text>
</comment>
<evidence type="ECO:0000256" key="3">
    <source>
        <dbReference type="ARBA" id="ARBA00022692"/>
    </source>
</evidence>
<dbReference type="GO" id="GO:0005743">
    <property type="term" value="C:mitochondrial inner membrane"/>
    <property type="evidence" value="ECO:0007669"/>
    <property type="project" value="UniProtKB-SubCell"/>
</dbReference>
<keyword evidence="7" id="KW-0560">Oxidoreductase</keyword>
<dbReference type="InterPro" id="IPR036639">
    <property type="entry name" value="Cyt_c_oxidase_su4_sf"/>
</dbReference>
<dbReference type="PANTHER" id="PTHR10707:SF10">
    <property type="entry name" value="CYTOCHROME C OXIDASE SUBUNIT 4"/>
    <property type="match status" value="1"/>
</dbReference>
<dbReference type="PRINTS" id="PR01873">
    <property type="entry name" value="CYTCOXIDASE4"/>
</dbReference>
<accession>A0AAV8ZGD9</accession>
<evidence type="ECO:0000313" key="11">
    <source>
        <dbReference type="EMBL" id="KAJ8962522.1"/>
    </source>
</evidence>
<evidence type="ECO:0000256" key="8">
    <source>
        <dbReference type="ARBA" id="ARBA00023128"/>
    </source>
</evidence>
<dbReference type="FunFam" id="1.10.442.10:FF:000001">
    <property type="entry name" value="Cytochrome c oxidase subunit 4 isoform 1"/>
    <property type="match status" value="1"/>
</dbReference>
<proteinExistence type="inferred from homology"/>
<dbReference type="GO" id="GO:0016491">
    <property type="term" value="F:oxidoreductase activity"/>
    <property type="evidence" value="ECO:0007669"/>
    <property type="project" value="UniProtKB-KW"/>
</dbReference>
<dbReference type="PANTHER" id="PTHR10707">
    <property type="entry name" value="CYTOCHROME C OXIDASE SUBUNIT IV"/>
    <property type="match status" value="1"/>
</dbReference>
<evidence type="ECO:0000313" key="12">
    <source>
        <dbReference type="Proteomes" id="UP001162162"/>
    </source>
</evidence>
<comment type="similarity">
    <text evidence="2 10">Belongs to the cytochrome c oxidase IV family.</text>
</comment>
<dbReference type="GO" id="GO:0006123">
    <property type="term" value="P:mitochondrial electron transport, cytochrome c to oxygen"/>
    <property type="evidence" value="ECO:0007669"/>
    <property type="project" value="InterPro"/>
</dbReference>
<evidence type="ECO:0000256" key="10">
    <source>
        <dbReference type="RuleBase" id="RU367145"/>
    </source>
</evidence>
<comment type="pathway">
    <text evidence="10">Energy metabolism; oxidative phosphorylation.</text>
</comment>
<dbReference type="GO" id="GO:0045277">
    <property type="term" value="C:respiratory chain complex IV"/>
    <property type="evidence" value="ECO:0007669"/>
    <property type="project" value="InterPro"/>
</dbReference>
<comment type="subunit">
    <text evidence="10">Component of the cytochrome c oxidase (complex IV, CIV), a multisubunit enzyme composed of 14 subunits.</text>
</comment>
<dbReference type="EMBL" id="JAPWTK010000002">
    <property type="protein sequence ID" value="KAJ8962522.1"/>
    <property type="molecule type" value="Genomic_DNA"/>
</dbReference>
<name>A0AAV8ZGD9_9CUCU</name>
<sequence length="159" mass="18548">MVGFGMNGMPFYVDRNDFPFPALRYKETTPEIQALYEKQKGNWKLLTKEEKNALYRANYCQTFAEFNAPTGEWMEIVGYGLILCSLGVGLFILMKLFVTTELPKSFKPSWVRAQMRRQIDLQVNPITGLSSNWDYEKNDWKVKTWNTPPNPFIKCPDDE</sequence>
<evidence type="ECO:0000256" key="4">
    <source>
        <dbReference type="ARBA" id="ARBA00022792"/>
    </source>
</evidence>
<dbReference type="Proteomes" id="UP001162162">
    <property type="component" value="Unassembled WGS sequence"/>
</dbReference>
<dbReference type="AlphaFoldDB" id="A0AAV8ZGD9"/>
<protein>
    <recommendedName>
        <fullName evidence="10">Cytochrome c oxidase subunit 4</fullName>
    </recommendedName>
</protein>
<comment type="caution">
    <text evidence="11">The sequence shown here is derived from an EMBL/GenBank/DDBJ whole genome shotgun (WGS) entry which is preliminary data.</text>
</comment>
<dbReference type="InterPro" id="IPR004203">
    <property type="entry name" value="Cyt_c_oxidase_su4_fam"/>
</dbReference>
<dbReference type="InterPro" id="IPR013288">
    <property type="entry name" value="Cyt_c_oxidase_su4"/>
</dbReference>
<keyword evidence="12" id="KW-1185">Reference proteome</keyword>
<keyword evidence="4 10" id="KW-0999">Mitochondrion inner membrane</keyword>
<reference evidence="11" key="1">
    <citation type="journal article" date="2023" name="Insect Mol. Biol.">
        <title>Genome sequencing provides insights into the evolution of gene families encoding plant cell wall-degrading enzymes in longhorned beetles.</title>
        <authorList>
            <person name="Shin N.R."/>
            <person name="Okamura Y."/>
            <person name="Kirsch R."/>
            <person name="Pauchet Y."/>
        </authorList>
    </citation>
    <scope>NUCLEOTIDE SEQUENCE</scope>
    <source>
        <strain evidence="11">AMC_N1</strain>
    </source>
</reference>
<organism evidence="11 12">
    <name type="scientific">Aromia moschata</name>
    <dbReference type="NCBI Taxonomy" id="1265417"/>
    <lineage>
        <taxon>Eukaryota</taxon>
        <taxon>Metazoa</taxon>
        <taxon>Ecdysozoa</taxon>
        <taxon>Arthropoda</taxon>
        <taxon>Hexapoda</taxon>
        <taxon>Insecta</taxon>
        <taxon>Pterygota</taxon>
        <taxon>Neoptera</taxon>
        <taxon>Endopterygota</taxon>
        <taxon>Coleoptera</taxon>
        <taxon>Polyphaga</taxon>
        <taxon>Cucujiformia</taxon>
        <taxon>Chrysomeloidea</taxon>
        <taxon>Cerambycidae</taxon>
        <taxon>Cerambycinae</taxon>
        <taxon>Callichromatini</taxon>
        <taxon>Aromia</taxon>
    </lineage>
</organism>